<protein>
    <submittedName>
        <fullName evidence="1">Uncharacterized protein</fullName>
    </submittedName>
</protein>
<accession>A0A8J3U6Y8</accession>
<reference evidence="1 2" key="1">
    <citation type="submission" date="2021-01" db="EMBL/GenBank/DDBJ databases">
        <title>Whole genome shotgun sequence of Planotetraspora phitsanulokensis NBRC 104273.</title>
        <authorList>
            <person name="Komaki H."/>
            <person name="Tamura T."/>
        </authorList>
    </citation>
    <scope>NUCLEOTIDE SEQUENCE [LARGE SCALE GENOMIC DNA]</scope>
    <source>
        <strain evidence="1 2">NBRC 104273</strain>
    </source>
</reference>
<keyword evidence="2" id="KW-1185">Reference proteome</keyword>
<dbReference type="SUPFAM" id="SSF51735">
    <property type="entry name" value="NAD(P)-binding Rossmann-fold domains"/>
    <property type="match status" value="1"/>
</dbReference>
<dbReference type="InterPro" id="IPR036291">
    <property type="entry name" value="NAD(P)-bd_dom_sf"/>
</dbReference>
<proteinExistence type="predicted"/>
<dbReference type="Gene3D" id="3.40.50.720">
    <property type="entry name" value="NAD(P)-binding Rossmann-like Domain"/>
    <property type="match status" value="1"/>
</dbReference>
<organism evidence="1 2">
    <name type="scientific">Planotetraspora phitsanulokensis</name>
    <dbReference type="NCBI Taxonomy" id="575192"/>
    <lineage>
        <taxon>Bacteria</taxon>
        <taxon>Bacillati</taxon>
        <taxon>Actinomycetota</taxon>
        <taxon>Actinomycetes</taxon>
        <taxon>Streptosporangiales</taxon>
        <taxon>Streptosporangiaceae</taxon>
        <taxon>Planotetraspora</taxon>
    </lineage>
</organism>
<evidence type="ECO:0000313" key="2">
    <source>
        <dbReference type="Proteomes" id="UP000622547"/>
    </source>
</evidence>
<dbReference type="EMBL" id="BOOP01000013">
    <property type="protein sequence ID" value="GII38172.1"/>
    <property type="molecule type" value="Genomic_DNA"/>
</dbReference>
<gene>
    <name evidence="1" type="ORF">Pph01_31750</name>
</gene>
<comment type="caution">
    <text evidence="1">The sequence shown here is derived from an EMBL/GenBank/DDBJ whole genome shotgun (WGS) entry which is preliminary data.</text>
</comment>
<dbReference type="InterPro" id="IPR002347">
    <property type="entry name" value="SDR_fam"/>
</dbReference>
<dbReference type="Proteomes" id="UP000622547">
    <property type="component" value="Unassembled WGS sequence"/>
</dbReference>
<sequence length="49" mass="5189">MGKYSDKNVVITGGSSGMGLAVAELLVQGEARVVITGRSQRRHRTPHAP</sequence>
<dbReference type="Pfam" id="PF00106">
    <property type="entry name" value="adh_short"/>
    <property type="match status" value="1"/>
</dbReference>
<dbReference type="AlphaFoldDB" id="A0A8J3U6Y8"/>
<name>A0A8J3U6Y8_9ACTN</name>
<evidence type="ECO:0000313" key="1">
    <source>
        <dbReference type="EMBL" id="GII38172.1"/>
    </source>
</evidence>